<name>A0A8B8CLP2_CRAVI</name>
<feature type="repeat" description="ANK" evidence="3">
    <location>
        <begin position="141"/>
        <end position="173"/>
    </location>
</feature>
<gene>
    <name evidence="6" type="primary">LOC111119862</name>
</gene>
<feature type="repeat" description="ANK" evidence="3">
    <location>
        <begin position="108"/>
        <end position="140"/>
    </location>
</feature>
<dbReference type="InterPro" id="IPR036036">
    <property type="entry name" value="SOCS_box-like_dom_sf"/>
</dbReference>
<feature type="repeat" description="ANK" evidence="3">
    <location>
        <begin position="273"/>
        <end position="305"/>
    </location>
</feature>
<dbReference type="Pfam" id="PF12796">
    <property type="entry name" value="Ank_2"/>
    <property type="match status" value="4"/>
</dbReference>
<dbReference type="KEGG" id="cvn:111119862"/>
<feature type="repeat" description="ANK" evidence="3">
    <location>
        <begin position="174"/>
        <end position="206"/>
    </location>
</feature>
<feature type="repeat" description="ANK" evidence="3">
    <location>
        <begin position="517"/>
        <end position="549"/>
    </location>
</feature>
<feature type="repeat" description="ANK" evidence="3">
    <location>
        <begin position="350"/>
        <end position="382"/>
    </location>
</feature>
<evidence type="ECO:0000256" key="1">
    <source>
        <dbReference type="ARBA" id="ARBA00022737"/>
    </source>
</evidence>
<dbReference type="SMART" id="SM00969">
    <property type="entry name" value="SOCS_box"/>
    <property type="match status" value="1"/>
</dbReference>
<feature type="repeat" description="ANK" evidence="3">
    <location>
        <begin position="240"/>
        <end position="272"/>
    </location>
</feature>
<protein>
    <submittedName>
        <fullName evidence="6">Ankyrin-3-like</fullName>
    </submittedName>
</protein>
<proteinExistence type="predicted"/>
<dbReference type="SMART" id="SM00248">
    <property type="entry name" value="ANK"/>
    <property type="match status" value="16"/>
</dbReference>
<dbReference type="SUPFAM" id="SSF158235">
    <property type="entry name" value="SOCS box-like"/>
    <property type="match status" value="1"/>
</dbReference>
<dbReference type="AlphaFoldDB" id="A0A8B8CLP2"/>
<dbReference type="Pfam" id="PF07525">
    <property type="entry name" value="SOCS_box"/>
    <property type="match status" value="1"/>
</dbReference>
<reference evidence="6" key="1">
    <citation type="submission" date="2025-08" db="UniProtKB">
        <authorList>
            <consortium name="RefSeq"/>
        </authorList>
    </citation>
    <scope>IDENTIFICATION</scope>
    <source>
        <tissue evidence="6">Whole sample</tissue>
    </source>
</reference>
<dbReference type="GeneID" id="111119862"/>
<feature type="repeat" description="ANK" evidence="3">
    <location>
        <begin position="75"/>
        <end position="107"/>
    </location>
</feature>
<dbReference type="SUPFAM" id="SSF48403">
    <property type="entry name" value="Ankyrin repeat"/>
    <property type="match status" value="2"/>
</dbReference>
<feature type="repeat" description="ANK" evidence="3">
    <location>
        <begin position="207"/>
        <end position="239"/>
    </location>
</feature>
<keyword evidence="2 3" id="KW-0040">ANK repeat</keyword>
<sequence>MKILEDSECISRTVTLMAEEELRIRDRSQDKSRSGFEKREKRRRIRKLQDAIIQKDQGKIQELLQEDFEVDFQYRGQTALQLAVKEGEYEICQKLVEKGADINVCDAQKNSVLNTACWKGYLDIVKLLVKNGACLNAQNDHESSPLFTAAYKGHFDIVSVLVDGHCDLDLQNVHGQSPLHAAVKNEHTQCVLRLLNGGCNINFIDTDFKSPLMIASEMGLTKEAKILLHKGASVNLKDRAGETAVLLAATNGNSDIIKELANHKADVNMTTTNGRVPLIEAIVGSHWETARALIDADADVNLTDKHSQAPIHAAIRQVSSVFGREFDHQAMAIVRSLINRGADINRQDSQGWTALYQSAFAGNLELSTLLLNQKADLTIATTSGDTILHAGVYGNNSTIVDLLLAAGCEVNKVNKKGEHPLFSAILSRVDIKIVRALIKAGSNLDQKEKSQQLSSLHEAIIQHFTEAALLLIDSGCDINTRNARDQTPLYTACEKGNVHVVERLLSLPSVTTRGSKASTIPIHVATVNNFSHIVQTLIDAGCDLHVMNEKGMTPLMVATNENSTRVAKVLIKNGCDLESHCREKKLMVCCVLYQDSHPHFDLEPLFLALTHKNIELIKLYLMCYRKLPVRVIKILSNILRTSQELNMHFPAEEKKEILNIFSKSLKFPRTLQEICRCHIREIVKHPFLENLPKLPIAKKIMDYITMEDVLNISSEAYDEEELKHAGKFTFVDRKLPYEL</sequence>
<dbReference type="PRINTS" id="PR01415">
    <property type="entry name" value="ANKYRIN"/>
</dbReference>
<dbReference type="Pfam" id="PF00023">
    <property type="entry name" value="Ank"/>
    <property type="match status" value="2"/>
</dbReference>
<feature type="repeat" description="ANK" evidence="3">
    <location>
        <begin position="451"/>
        <end position="483"/>
    </location>
</feature>
<feature type="domain" description="SOCS box" evidence="4">
    <location>
        <begin position="668"/>
        <end position="710"/>
    </location>
</feature>
<dbReference type="InterPro" id="IPR036770">
    <property type="entry name" value="Ankyrin_rpt-contain_sf"/>
</dbReference>
<organism evidence="5 6">
    <name type="scientific">Crassostrea virginica</name>
    <name type="common">Eastern oyster</name>
    <dbReference type="NCBI Taxonomy" id="6565"/>
    <lineage>
        <taxon>Eukaryota</taxon>
        <taxon>Metazoa</taxon>
        <taxon>Spiralia</taxon>
        <taxon>Lophotrochozoa</taxon>
        <taxon>Mollusca</taxon>
        <taxon>Bivalvia</taxon>
        <taxon>Autobranchia</taxon>
        <taxon>Pteriomorphia</taxon>
        <taxon>Ostreida</taxon>
        <taxon>Ostreoidea</taxon>
        <taxon>Ostreidae</taxon>
        <taxon>Crassostrea</taxon>
    </lineage>
</organism>
<dbReference type="CDD" id="cd03587">
    <property type="entry name" value="SOCS"/>
    <property type="match status" value="1"/>
</dbReference>
<dbReference type="RefSeq" id="XP_022316114.1">
    <property type="nucleotide sequence ID" value="XM_022460406.1"/>
</dbReference>
<dbReference type="PROSITE" id="PS50225">
    <property type="entry name" value="SOCS"/>
    <property type="match status" value="1"/>
</dbReference>
<dbReference type="GO" id="GO:0070531">
    <property type="term" value="C:BRCA1-A complex"/>
    <property type="evidence" value="ECO:0007669"/>
    <property type="project" value="TreeGrafter"/>
</dbReference>
<dbReference type="InterPro" id="IPR001496">
    <property type="entry name" value="SOCS_box"/>
</dbReference>
<dbReference type="PANTHER" id="PTHR24171">
    <property type="entry name" value="ANKYRIN REPEAT DOMAIN-CONTAINING PROTEIN 39-RELATED"/>
    <property type="match status" value="1"/>
</dbReference>
<accession>A0A8B8CLP2</accession>
<evidence type="ECO:0000313" key="6">
    <source>
        <dbReference type="RefSeq" id="XP_022316114.1"/>
    </source>
</evidence>
<dbReference type="InterPro" id="IPR002110">
    <property type="entry name" value="Ankyrin_rpt"/>
</dbReference>
<dbReference type="OrthoDB" id="6059310at2759"/>
<dbReference type="PROSITE" id="PS50088">
    <property type="entry name" value="ANK_REPEAT"/>
    <property type="match status" value="12"/>
</dbReference>
<keyword evidence="1" id="KW-0677">Repeat</keyword>
<dbReference type="GO" id="GO:0031436">
    <property type="term" value="C:BRCA1-BARD1 complex"/>
    <property type="evidence" value="ECO:0007669"/>
    <property type="project" value="TreeGrafter"/>
</dbReference>
<keyword evidence="5" id="KW-1185">Reference proteome</keyword>
<feature type="repeat" description="ANK" evidence="3">
    <location>
        <begin position="383"/>
        <end position="415"/>
    </location>
</feature>
<evidence type="ECO:0000313" key="5">
    <source>
        <dbReference type="Proteomes" id="UP000694844"/>
    </source>
</evidence>
<dbReference type="PANTHER" id="PTHR24171:SF8">
    <property type="entry name" value="BRCA1-ASSOCIATED RING DOMAIN PROTEIN 1"/>
    <property type="match status" value="1"/>
</dbReference>
<dbReference type="GO" id="GO:0085020">
    <property type="term" value="P:protein K6-linked ubiquitination"/>
    <property type="evidence" value="ECO:0007669"/>
    <property type="project" value="TreeGrafter"/>
</dbReference>
<dbReference type="GO" id="GO:0004842">
    <property type="term" value="F:ubiquitin-protein transferase activity"/>
    <property type="evidence" value="ECO:0007669"/>
    <property type="project" value="TreeGrafter"/>
</dbReference>
<evidence type="ECO:0000259" key="4">
    <source>
        <dbReference type="PROSITE" id="PS50225"/>
    </source>
</evidence>
<dbReference type="Gene3D" id="1.25.40.20">
    <property type="entry name" value="Ankyrin repeat-containing domain"/>
    <property type="match status" value="5"/>
</dbReference>
<feature type="repeat" description="ANK" evidence="3">
    <location>
        <begin position="550"/>
        <end position="582"/>
    </location>
</feature>
<dbReference type="GO" id="GO:0035556">
    <property type="term" value="P:intracellular signal transduction"/>
    <property type="evidence" value="ECO:0007669"/>
    <property type="project" value="InterPro"/>
</dbReference>
<dbReference type="PROSITE" id="PS50297">
    <property type="entry name" value="ANK_REP_REGION"/>
    <property type="match status" value="8"/>
</dbReference>
<dbReference type="Proteomes" id="UP000694844">
    <property type="component" value="Chromosome 2"/>
</dbReference>
<evidence type="ECO:0000256" key="3">
    <source>
        <dbReference type="PROSITE-ProRule" id="PRU00023"/>
    </source>
</evidence>
<evidence type="ECO:0000256" key="2">
    <source>
        <dbReference type="ARBA" id="ARBA00023043"/>
    </source>
</evidence>